<dbReference type="AlphaFoldDB" id="A0A133N2L5"/>
<sequence length="92" mass="10902">MKIHEIENNVENFEKNMTVYFNKKTGKIIACHSGIADMTPYKKQDPELLEIWDYEILPINNEVIYNKDNFKIQNGEIRLIKTLNPVKYRIAD</sequence>
<accession>A0A133N2L5</accession>
<comment type="caution">
    <text evidence="1">The sequence shown here is derived from an EMBL/GenBank/DDBJ whole genome shotgun (WGS) entry which is preliminary data.</text>
</comment>
<evidence type="ECO:0000313" key="1">
    <source>
        <dbReference type="EMBL" id="KXA10463.1"/>
    </source>
</evidence>
<dbReference type="Proteomes" id="UP000070646">
    <property type="component" value="Unassembled WGS sequence"/>
</dbReference>
<dbReference type="RefSeq" id="WP_060796115.1">
    <property type="nucleotide sequence ID" value="NZ_KQ956241.1"/>
</dbReference>
<organism evidence="1 2">
    <name type="scientific">Clostridium perfringens</name>
    <dbReference type="NCBI Taxonomy" id="1502"/>
    <lineage>
        <taxon>Bacteria</taxon>
        <taxon>Bacillati</taxon>
        <taxon>Bacillota</taxon>
        <taxon>Clostridia</taxon>
        <taxon>Eubacteriales</taxon>
        <taxon>Clostridiaceae</taxon>
        <taxon>Clostridium</taxon>
    </lineage>
</organism>
<name>A0A133N2L5_CLOPF</name>
<proteinExistence type="predicted"/>
<evidence type="ECO:0000313" key="2">
    <source>
        <dbReference type="Proteomes" id="UP000070646"/>
    </source>
</evidence>
<dbReference type="EMBL" id="LRPU01000101">
    <property type="protein sequence ID" value="KXA10463.1"/>
    <property type="molecule type" value="Genomic_DNA"/>
</dbReference>
<protein>
    <submittedName>
        <fullName evidence="1">Uncharacterized protein</fullName>
    </submittedName>
</protein>
<gene>
    <name evidence="1" type="ORF">HMPREF3222_02070</name>
</gene>
<dbReference type="PATRIC" id="fig|1502.174.peg.2083"/>
<reference evidence="1 2" key="1">
    <citation type="submission" date="2016-01" db="EMBL/GenBank/DDBJ databases">
        <authorList>
            <person name="Oliw E.H."/>
        </authorList>
    </citation>
    <scope>NUCLEOTIDE SEQUENCE [LARGE SCALE GENOMIC DNA]</scope>
    <source>
        <strain evidence="1 2">MJR7757A</strain>
    </source>
</reference>